<name>A0A6C0HJE7_9ZZZZ</name>
<dbReference type="EMBL" id="MN739962">
    <property type="protein sequence ID" value="QHT80133.1"/>
    <property type="molecule type" value="Genomic_DNA"/>
</dbReference>
<protein>
    <submittedName>
        <fullName evidence="1">Uncharacterized protein</fullName>
    </submittedName>
</protein>
<dbReference type="AlphaFoldDB" id="A0A6C0HJE7"/>
<sequence length="132" mass="15477">MSRDNKQFAYYDFVGKVLVDKYNICRVIQGIYEDQDPMYRLTRANENGRAGTAYRIHLMVSGSDEAEYFHFRNFSEVVAKYGELIDEKPAAKLTIKSSCKKSTPKNRRELNPLMKWAKIYPEQILSHEQADW</sequence>
<proteinExistence type="predicted"/>
<evidence type="ECO:0000313" key="1">
    <source>
        <dbReference type="EMBL" id="QHT80133.1"/>
    </source>
</evidence>
<accession>A0A6C0HJE7</accession>
<organism evidence="1">
    <name type="scientific">viral metagenome</name>
    <dbReference type="NCBI Taxonomy" id="1070528"/>
    <lineage>
        <taxon>unclassified sequences</taxon>
        <taxon>metagenomes</taxon>
        <taxon>organismal metagenomes</taxon>
    </lineage>
</organism>
<reference evidence="1" key="1">
    <citation type="journal article" date="2020" name="Nature">
        <title>Giant virus diversity and host interactions through global metagenomics.</title>
        <authorList>
            <person name="Schulz F."/>
            <person name="Roux S."/>
            <person name="Paez-Espino D."/>
            <person name="Jungbluth S."/>
            <person name="Walsh D.A."/>
            <person name="Denef V.J."/>
            <person name="McMahon K.D."/>
            <person name="Konstantinidis K.T."/>
            <person name="Eloe-Fadrosh E.A."/>
            <person name="Kyrpides N.C."/>
            <person name="Woyke T."/>
        </authorList>
    </citation>
    <scope>NUCLEOTIDE SEQUENCE</scope>
    <source>
        <strain evidence="1">GVMAG-M-3300023184-105</strain>
    </source>
</reference>